<feature type="transmembrane region" description="Helical" evidence="1">
    <location>
        <begin position="16"/>
        <end position="36"/>
    </location>
</feature>
<feature type="transmembrane region" description="Helical" evidence="1">
    <location>
        <begin position="42"/>
        <end position="61"/>
    </location>
</feature>
<organism evidence="2 3">
    <name type="scientific">Dactylosporangium salmoneum</name>
    <dbReference type="NCBI Taxonomy" id="53361"/>
    <lineage>
        <taxon>Bacteria</taxon>
        <taxon>Bacillati</taxon>
        <taxon>Actinomycetota</taxon>
        <taxon>Actinomycetes</taxon>
        <taxon>Micromonosporales</taxon>
        <taxon>Micromonosporaceae</taxon>
        <taxon>Dactylosporangium</taxon>
    </lineage>
</organism>
<evidence type="ECO:0000313" key="3">
    <source>
        <dbReference type="Proteomes" id="UP001501444"/>
    </source>
</evidence>
<comment type="caution">
    <text evidence="2">The sequence shown here is derived from an EMBL/GenBank/DDBJ whole genome shotgun (WGS) entry which is preliminary data.</text>
</comment>
<dbReference type="EMBL" id="BAAARV010000033">
    <property type="protein sequence ID" value="GAA2354627.1"/>
    <property type="molecule type" value="Genomic_DNA"/>
</dbReference>
<name>A0ABP5TJU1_9ACTN</name>
<protein>
    <recommendedName>
        <fullName evidence="4">Integral membrane protein</fullName>
    </recommendedName>
</protein>
<evidence type="ECO:0000256" key="1">
    <source>
        <dbReference type="SAM" id="Phobius"/>
    </source>
</evidence>
<keyword evidence="1" id="KW-0472">Membrane</keyword>
<feature type="transmembrane region" description="Helical" evidence="1">
    <location>
        <begin position="115"/>
        <end position="134"/>
    </location>
</feature>
<accession>A0ABP5TJU1</accession>
<sequence length="156" mass="16360">MRSVERVPVAVRAARTMWFVAIGAGVFETVLVVASGRAGGDAVAGVTVRVAVFAAAAFVVLRMSAGRRWARLALAVGLGVLGLLSLVVDPVLWLAHGNSLTALIRESGPVDLLFGASRAVHVAAVLSACLLMFLPSANRYFRTRRPDPLPLADDAT</sequence>
<keyword evidence="1" id="KW-1133">Transmembrane helix</keyword>
<proteinExistence type="predicted"/>
<evidence type="ECO:0000313" key="2">
    <source>
        <dbReference type="EMBL" id="GAA2354627.1"/>
    </source>
</evidence>
<keyword evidence="3" id="KW-1185">Reference proteome</keyword>
<gene>
    <name evidence="2" type="ORF">GCM10010170_046800</name>
</gene>
<reference evidence="3" key="1">
    <citation type="journal article" date="2019" name="Int. J. Syst. Evol. Microbiol.">
        <title>The Global Catalogue of Microorganisms (GCM) 10K type strain sequencing project: providing services to taxonomists for standard genome sequencing and annotation.</title>
        <authorList>
            <consortium name="The Broad Institute Genomics Platform"/>
            <consortium name="The Broad Institute Genome Sequencing Center for Infectious Disease"/>
            <person name="Wu L."/>
            <person name="Ma J."/>
        </authorList>
    </citation>
    <scope>NUCLEOTIDE SEQUENCE [LARGE SCALE GENOMIC DNA]</scope>
    <source>
        <strain evidence="3">JCM 3272</strain>
    </source>
</reference>
<dbReference type="Proteomes" id="UP001501444">
    <property type="component" value="Unassembled WGS sequence"/>
</dbReference>
<dbReference type="RefSeq" id="WP_344614586.1">
    <property type="nucleotide sequence ID" value="NZ_BAAARV010000033.1"/>
</dbReference>
<keyword evidence="1" id="KW-0812">Transmembrane</keyword>
<feature type="transmembrane region" description="Helical" evidence="1">
    <location>
        <begin position="73"/>
        <end position="95"/>
    </location>
</feature>
<evidence type="ECO:0008006" key="4">
    <source>
        <dbReference type="Google" id="ProtNLM"/>
    </source>
</evidence>